<keyword evidence="11" id="KW-1185">Reference proteome</keyword>
<dbReference type="OrthoDB" id="5119241at2759"/>
<sequence>MRCVVLTSVSLVAALLLLALPSGELSPRHCCAGGRWQRSETENNTVSSKSSESKMTSVEWATAPSAQKDLHVPPLQELADVLSRGLPENFELASAEVAPCPDLTRPPYNLAASGLCGNAELVELGGPPYLMPLVRRDKVYDLGALLRHLGRDPALLAGAGAGPWPHVGVNCEGIVNLSVRGGVVEQGTRIVTVEGGGATYRVRRLPANETRSALLGNYLLSDGAPGQVLKVTAEKRTGPANFITAIREALQKHYGDRVVGLGGMFVLREGRARFHVMPDFSATPMTSEEDLNRWLKFYEMRSPLTHVGTLVTGDMGLDLRLQHFHGWGEHGDGGHYHYDTTPDAARYEGYFVPAARVLRLDAPVETHTMGRD</sequence>
<keyword evidence="3" id="KW-0479">Metal-binding</keyword>
<dbReference type="InterPro" id="IPR015021">
    <property type="entry name" value="C11orf54_DUF1907"/>
</dbReference>
<dbReference type="SUPFAM" id="SSF117856">
    <property type="entry name" value="AF0104/ALDC/Ptd012-like"/>
    <property type="match status" value="1"/>
</dbReference>
<evidence type="ECO:0000259" key="9">
    <source>
        <dbReference type="SMART" id="SM01168"/>
    </source>
</evidence>
<feature type="compositionally biased region" description="Low complexity" evidence="7">
    <location>
        <begin position="42"/>
        <end position="59"/>
    </location>
</feature>
<proteinExistence type="predicted"/>
<evidence type="ECO:0000256" key="7">
    <source>
        <dbReference type="SAM" id="MobiDB-lite"/>
    </source>
</evidence>
<name>A0A4C1V1V1_EUMVA</name>
<evidence type="ECO:0000256" key="6">
    <source>
        <dbReference type="ARBA" id="ARBA00023242"/>
    </source>
</evidence>
<evidence type="ECO:0000313" key="10">
    <source>
        <dbReference type="EMBL" id="GBP32064.1"/>
    </source>
</evidence>
<dbReference type="GO" id="GO:0016788">
    <property type="term" value="F:hydrolase activity, acting on ester bonds"/>
    <property type="evidence" value="ECO:0007669"/>
    <property type="project" value="TreeGrafter"/>
</dbReference>
<dbReference type="EMBL" id="BGZK01000254">
    <property type="protein sequence ID" value="GBP32064.1"/>
    <property type="molecule type" value="Genomic_DNA"/>
</dbReference>
<feature type="domain" description="DUF1907" evidence="9">
    <location>
        <begin position="81"/>
        <end position="360"/>
    </location>
</feature>
<dbReference type="Proteomes" id="UP000299102">
    <property type="component" value="Unassembled WGS sequence"/>
</dbReference>
<comment type="subcellular location">
    <subcellularLocation>
        <location evidence="1">Nucleus</location>
    </subcellularLocation>
</comment>
<evidence type="ECO:0000256" key="4">
    <source>
        <dbReference type="ARBA" id="ARBA00022801"/>
    </source>
</evidence>
<dbReference type="SMART" id="SM01168">
    <property type="entry name" value="DUF1907"/>
    <property type="match status" value="1"/>
</dbReference>
<evidence type="ECO:0000256" key="3">
    <source>
        <dbReference type="ARBA" id="ARBA00022723"/>
    </source>
</evidence>
<keyword evidence="8" id="KW-0732">Signal</keyword>
<protein>
    <submittedName>
        <fullName evidence="10">Ester hydrolase C11orf54</fullName>
    </submittedName>
</protein>
<keyword evidence="4 10" id="KW-0378">Hydrolase</keyword>
<dbReference type="Pfam" id="PF08925">
    <property type="entry name" value="DUF1907"/>
    <property type="match status" value="1"/>
</dbReference>
<comment type="caution">
    <text evidence="10">The sequence shown here is derived from an EMBL/GenBank/DDBJ whole genome shotgun (WGS) entry which is preliminary data.</text>
</comment>
<dbReference type="PANTHER" id="PTHR13204">
    <property type="entry name" value="PTD012 PROTEIN"/>
    <property type="match status" value="1"/>
</dbReference>
<feature type="signal peptide" evidence="8">
    <location>
        <begin position="1"/>
        <end position="25"/>
    </location>
</feature>
<accession>A0A4C1V1V1</accession>
<keyword evidence="6" id="KW-0539">Nucleus</keyword>
<dbReference type="PANTHER" id="PTHR13204:SF1">
    <property type="entry name" value="ESTER HYDROLASE C11ORF54"/>
    <property type="match status" value="1"/>
</dbReference>
<evidence type="ECO:0000313" key="11">
    <source>
        <dbReference type="Proteomes" id="UP000299102"/>
    </source>
</evidence>
<dbReference type="GO" id="GO:0005634">
    <property type="term" value="C:nucleus"/>
    <property type="evidence" value="ECO:0007669"/>
    <property type="project" value="UniProtKB-SubCell"/>
</dbReference>
<keyword evidence="5" id="KW-0862">Zinc</keyword>
<evidence type="ECO:0000256" key="5">
    <source>
        <dbReference type="ARBA" id="ARBA00022833"/>
    </source>
</evidence>
<gene>
    <name evidence="10" type="primary">C11orf54</name>
    <name evidence="10" type="ORF">EVAR_21098_1</name>
</gene>
<reference evidence="10 11" key="1">
    <citation type="journal article" date="2019" name="Commun. Biol.">
        <title>The bagworm genome reveals a unique fibroin gene that provides high tensile strength.</title>
        <authorList>
            <person name="Kono N."/>
            <person name="Nakamura H."/>
            <person name="Ohtoshi R."/>
            <person name="Tomita M."/>
            <person name="Numata K."/>
            <person name="Arakawa K."/>
        </authorList>
    </citation>
    <scope>NUCLEOTIDE SEQUENCE [LARGE SCALE GENOMIC DNA]</scope>
</reference>
<evidence type="ECO:0000256" key="1">
    <source>
        <dbReference type="ARBA" id="ARBA00004123"/>
    </source>
</evidence>
<feature type="chain" id="PRO_5020032072" evidence="8">
    <location>
        <begin position="26"/>
        <end position="372"/>
    </location>
</feature>
<dbReference type="AlphaFoldDB" id="A0A4C1V1V1"/>
<comment type="subunit">
    <text evidence="2">Monomer.</text>
</comment>
<feature type="region of interest" description="Disordered" evidence="7">
    <location>
        <begin position="41"/>
        <end position="60"/>
    </location>
</feature>
<dbReference type="CDD" id="cd17298">
    <property type="entry name" value="DUF1907"/>
    <property type="match status" value="1"/>
</dbReference>
<organism evidence="10 11">
    <name type="scientific">Eumeta variegata</name>
    <name type="common">Bagworm moth</name>
    <name type="synonym">Eumeta japonica</name>
    <dbReference type="NCBI Taxonomy" id="151549"/>
    <lineage>
        <taxon>Eukaryota</taxon>
        <taxon>Metazoa</taxon>
        <taxon>Ecdysozoa</taxon>
        <taxon>Arthropoda</taxon>
        <taxon>Hexapoda</taxon>
        <taxon>Insecta</taxon>
        <taxon>Pterygota</taxon>
        <taxon>Neoptera</taxon>
        <taxon>Endopterygota</taxon>
        <taxon>Lepidoptera</taxon>
        <taxon>Glossata</taxon>
        <taxon>Ditrysia</taxon>
        <taxon>Tineoidea</taxon>
        <taxon>Psychidae</taxon>
        <taxon>Oiketicinae</taxon>
        <taxon>Eumeta</taxon>
    </lineage>
</organism>
<evidence type="ECO:0000256" key="8">
    <source>
        <dbReference type="SAM" id="SignalP"/>
    </source>
</evidence>
<evidence type="ECO:0000256" key="2">
    <source>
        <dbReference type="ARBA" id="ARBA00011245"/>
    </source>
</evidence>
<dbReference type="STRING" id="151549.A0A4C1V1V1"/>
<dbReference type="GO" id="GO:0008270">
    <property type="term" value="F:zinc ion binding"/>
    <property type="evidence" value="ECO:0007669"/>
    <property type="project" value="TreeGrafter"/>
</dbReference>